<gene>
    <name evidence="1" type="ORF">B0J12DRAFT_763770</name>
</gene>
<proteinExistence type="predicted"/>
<name>A0ABQ8GQM1_9PEZI</name>
<evidence type="ECO:0000313" key="2">
    <source>
        <dbReference type="Proteomes" id="UP000774617"/>
    </source>
</evidence>
<evidence type="ECO:0008006" key="3">
    <source>
        <dbReference type="Google" id="ProtNLM"/>
    </source>
</evidence>
<comment type="caution">
    <text evidence="1">The sequence shown here is derived from an EMBL/GenBank/DDBJ whole genome shotgun (WGS) entry which is preliminary data.</text>
</comment>
<organism evidence="1 2">
    <name type="scientific">Macrophomina phaseolina</name>
    <dbReference type="NCBI Taxonomy" id="35725"/>
    <lineage>
        <taxon>Eukaryota</taxon>
        <taxon>Fungi</taxon>
        <taxon>Dikarya</taxon>
        <taxon>Ascomycota</taxon>
        <taxon>Pezizomycotina</taxon>
        <taxon>Dothideomycetes</taxon>
        <taxon>Dothideomycetes incertae sedis</taxon>
        <taxon>Botryosphaeriales</taxon>
        <taxon>Botryosphaeriaceae</taxon>
        <taxon>Macrophomina</taxon>
    </lineage>
</organism>
<sequence>MPVSQFTSTLLLWDAKSGLDRGFPRTMNVSVGFSMEHFAENAKLFDCSQNYWLALAPSYLAFADVGFKKRLPAQVLSAASRFFVPTAEMTTEPSKFPKSMLEAEPALLASLPVFGARIIFQPSNRNIIREYLADSLVSDFLDFGQSFQINMDPFWGDNVPLFVTHSLPVKVSGLRIGLDSMQDGQVNLFFSRNEDLFDRAVMVCEVQSNNSRKVTNGVEFVHIFLVLKRHGTKHDRCRRTSLIITVAELAKKVLSTSVLNITVRTYISSAEFHLHGHNGRDRSSRPGVTGAYEIAEADGILRLATEFWCYEKCKSHAGGAMSEAIAPQRLRNRYGQLVDPSHLGYRLHHLLLHVNLIIIAKQCLARRGATESIRDGRVP</sequence>
<reference evidence="1 2" key="1">
    <citation type="journal article" date="2021" name="Nat. Commun.">
        <title>Genetic determinants of endophytism in the Arabidopsis root mycobiome.</title>
        <authorList>
            <person name="Mesny F."/>
            <person name="Miyauchi S."/>
            <person name="Thiergart T."/>
            <person name="Pickel B."/>
            <person name="Atanasova L."/>
            <person name="Karlsson M."/>
            <person name="Huettel B."/>
            <person name="Barry K.W."/>
            <person name="Haridas S."/>
            <person name="Chen C."/>
            <person name="Bauer D."/>
            <person name="Andreopoulos W."/>
            <person name="Pangilinan J."/>
            <person name="LaButti K."/>
            <person name="Riley R."/>
            <person name="Lipzen A."/>
            <person name="Clum A."/>
            <person name="Drula E."/>
            <person name="Henrissat B."/>
            <person name="Kohler A."/>
            <person name="Grigoriev I.V."/>
            <person name="Martin F.M."/>
            <person name="Hacquard S."/>
        </authorList>
    </citation>
    <scope>NUCLEOTIDE SEQUENCE [LARGE SCALE GENOMIC DNA]</scope>
    <source>
        <strain evidence="1 2">MPI-SDFR-AT-0080</strain>
    </source>
</reference>
<protein>
    <recommendedName>
        <fullName evidence="3">Inorganic diphosphatase</fullName>
    </recommendedName>
</protein>
<dbReference type="EMBL" id="JAGTJR010000003">
    <property type="protein sequence ID" value="KAH7062487.1"/>
    <property type="molecule type" value="Genomic_DNA"/>
</dbReference>
<accession>A0ABQ8GQM1</accession>
<dbReference type="Proteomes" id="UP000774617">
    <property type="component" value="Unassembled WGS sequence"/>
</dbReference>
<evidence type="ECO:0000313" key="1">
    <source>
        <dbReference type="EMBL" id="KAH7062487.1"/>
    </source>
</evidence>
<keyword evidence="2" id="KW-1185">Reference proteome</keyword>